<dbReference type="RefSeq" id="WP_167193077.1">
    <property type="nucleotide sequence ID" value="NZ_JAAORB010000003.1"/>
</dbReference>
<name>A0A967BAS3_9RHOB</name>
<gene>
    <name evidence="2" type="ORF">HAT86_02540</name>
</gene>
<reference evidence="2" key="1">
    <citation type="submission" date="2020-03" db="EMBL/GenBank/DDBJ databases">
        <title>Roseovarius gahaiensis sp. nov., isolated from Gahai Saline Lake, China.</title>
        <authorList>
            <person name="Sun X."/>
        </authorList>
    </citation>
    <scope>NUCLEOTIDE SEQUENCE</scope>
    <source>
        <strain evidence="2">GH877</strain>
    </source>
</reference>
<evidence type="ECO:0000313" key="3">
    <source>
        <dbReference type="Proteomes" id="UP000639775"/>
    </source>
</evidence>
<comment type="caution">
    <text evidence="2">The sequence shown here is derived from an EMBL/GenBank/DDBJ whole genome shotgun (WGS) entry which is preliminary data.</text>
</comment>
<protein>
    <recommendedName>
        <fullName evidence="4">Transmembrane protein (PGPGW)</fullName>
    </recommendedName>
</protein>
<dbReference type="EMBL" id="JAAORB010000003">
    <property type="protein sequence ID" value="NHQ73343.1"/>
    <property type="molecule type" value="Genomic_DNA"/>
</dbReference>
<keyword evidence="1" id="KW-1133">Transmembrane helix</keyword>
<organism evidence="2 3">
    <name type="scientific">Roseovarius gahaiensis</name>
    <dbReference type="NCBI Taxonomy" id="2716691"/>
    <lineage>
        <taxon>Bacteria</taxon>
        <taxon>Pseudomonadati</taxon>
        <taxon>Pseudomonadota</taxon>
        <taxon>Alphaproteobacteria</taxon>
        <taxon>Rhodobacterales</taxon>
        <taxon>Roseobacteraceae</taxon>
        <taxon>Roseovarius</taxon>
    </lineage>
</organism>
<evidence type="ECO:0000313" key="2">
    <source>
        <dbReference type="EMBL" id="NHQ73343.1"/>
    </source>
</evidence>
<accession>A0A967BAS3</accession>
<dbReference type="Proteomes" id="UP000639775">
    <property type="component" value="Unassembled WGS sequence"/>
</dbReference>
<dbReference type="AlphaFoldDB" id="A0A967BAS3"/>
<proteinExistence type="predicted"/>
<feature type="transmembrane region" description="Helical" evidence="1">
    <location>
        <begin position="30"/>
        <end position="48"/>
    </location>
</feature>
<sequence length="86" mass="9908">MPDRRPGWTARLRRMRRQVQVWSKRHLPPGLRLVAGLLLMLGGVFGFLPVIGFWMFPLGVAVAALDLVPIVRWIRGRQDNPPKDKR</sequence>
<evidence type="ECO:0008006" key="4">
    <source>
        <dbReference type="Google" id="ProtNLM"/>
    </source>
</evidence>
<keyword evidence="3" id="KW-1185">Reference proteome</keyword>
<evidence type="ECO:0000256" key="1">
    <source>
        <dbReference type="SAM" id="Phobius"/>
    </source>
</evidence>
<keyword evidence="1" id="KW-0812">Transmembrane</keyword>
<keyword evidence="1" id="KW-0472">Membrane</keyword>